<accession>A0AAW9Q483</accession>
<dbReference type="AlphaFoldDB" id="A0AAW9Q483"/>
<dbReference type="RefSeq" id="WP_330484673.1">
    <property type="nucleotide sequence ID" value="NZ_JAZBJZ010000069.1"/>
</dbReference>
<dbReference type="Proteomes" id="UP001333818">
    <property type="component" value="Unassembled WGS sequence"/>
</dbReference>
<name>A0AAW9Q483_9CYAN</name>
<keyword evidence="1" id="KW-1133">Transmembrane helix</keyword>
<keyword evidence="1" id="KW-0812">Transmembrane</keyword>
<dbReference type="EMBL" id="JAZBJZ010000069">
    <property type="protein sequence ID" value="MEE3718240.1"/>
    <property type="molecule type" value="Genomic_DNA"/>
</dbReference>
<feature type="transmembrane region" description="Helical" evidence="1">
    <location>
        <begin position="43"/>
        <end position="62"/>
    </location>
</feature>
<sequence length="72" mass="8324">MGESKRRKEVLGEDYGKSEPLIPWIPFWTKKKAEQFVTLSTKAAWIGIFVMAGLWVTIRFIGPALGWWQLID</sequence>
<evidence type="ECO:0000313" key="2">
    <source>
        <dbReference type="EMBL" id="MEE3718240.1"/>
    </source>
</evidence>
<keyword evidence="3" id="KW-1185">Reference proteome</keyword>
<keyword evidence="1" id="KW-0472">Membrane</keyword>
<gene>
    <name evidence="2" type="ORF">V2H45_15990</name>
</gene>
<proteinExistence type="predicted"/>
<reference evidence="2" key="1">
    <citation type="submission" date="2024-01" db="EMBL/GenBank/DDBJ databases">
        <title>Bank of Algae and Cyanobacteria of the Azores (BACA) strain genomes.</title>
        <authorList>
            <person name="Luz R."/>
            <person name="Cordeiro R."/>
            <person name="Fonseca A."/>
            <person name="Goncalves V."/>
        </authorList>
    </citation>
    <scope>NUCLEOTIDE SEQUENCE</scope>
    <source>
        <strain evidence="2">BACA0141</strain>
    </source>
</reference>
<dbReference type="InterPro" id="IPR021262">
    <property type="entry name" value="DUF2839"/>
</dbReference>
<organism evidence="2 3">
    <name type="scientific">Tumidithrix elongata BACA0141</name>
    <dbReference type="NCBI Taxonomy" id="2716417"/>
    <lineage>
        <taxon>Bacteria</taxon>
        <taxon>Bacillati</taxon>
        <taxon>Cyanobacteriota</taxon>
        <taxon>Cyanophyceae</taxon>
        <taxon>Pseudanabaenales</taxon>
        <taxon>Pseudanabaenaceae</taxon>
        <taxon>Tumidithrix</taxon>
        <taxon>Tumidithrix elongata</taxon>
    </lineage>
</organism>
<evidence type="ECO:0000313" key="3">
    <source>
        <dbReference type="Proteomes" id="UP001333818"/>
    </source>
</evidence>
<evidence type="ECO:0000256" key="1">
    <source>
        <dbReference type="SAM" id="Phobius"/>
    </source>
</evidence>
<comment type="caution">
    <text evidence="2">The sequence shown here is derived from an EMBL/GenBank/DDBJ whole genome shotgun (WGS) entry which is preliminary data.</text>
</comment>
<protein>
    <submittedName>
        <fullName evidence="2">DUF2839 domain-containing protein</fullName>
    </submittedName>
</protein>
<dbReference type="Pfam" id="PF10999">
    <property type="entry name" value="DUF2839"/>
    <property type="match status" value="1"/>
</dbReference>